<dbReference type="GO" id="GO:0004497">
    <property type="term" value="F:monooxygenase activity"/>
    <property type="evidence" value="ECO:0007669"/>
    <property type="project" value="UniProtKB-KW"/>
</dbReference>
<name>A0A7J7N8L5_9MAGN</name>
<dbReference type="GO" id="GO:0016705">
    <property type="term" value="F:oxidoreductase activity, acting on paired donors, with incorporation or reduction of molecular oxygen"/>
    <property type="evidence" value="ECO:0007669"/>
    <property type="project" value="InterPro"/>
</dbReference>
<dbReference type="Pfam" id="PF00067">
    <property type="entry name" value="p450"/>
    <property type="match status" value="3"/>
</dbReference>
<evidence type="ECO:0000256" key="5">
    <source>
        <dbReference type="ARBA" id="ARBA00022723"/>
    </source>
</evidence>
<organism evidence="13 14">
    <name type="scientific">Kingdonia uniflora</name>
    <dbReference type="NCBI Taxonomy" id="39325"/>
    <lineage>
        <taxon>Eukaryota</taxon>
        <taxon>Viridiplantae</taxon>
        <taxon>Streptophyta</taxon>
        <taxon>Embryophyta</taxon>
        <taxon>Tracheophyta</taxon>
        <taxon>Spermatophyta</taxon>
        <taxon>Magnoliopsida</taxon>
        <taxon>Ranunculales</taxon>
        <taxon>Circaeasteraceae</taxon>
        <taxon>Kingdonia</taxon>
    </lineage>
</organism>
<dbReference type="PRINTS" id="PR00385">
    <property type="entry name" value="P450"/>
</dbReference>
<dbReference type="PROSITE" id="PS00086">
    <property type="entry name" value="CYTOCHROME_P450"/>
    <property type="match status" value="2"/>
</dbReference>
<evidence type="ECO:0000256" key="7">
    <source>
        <dbReference type="ARBA" id="ARBA00023002"/>
    </source>
</evidence>
<feature type="binding site" description="axial binding residue" evidence="11">
    <location>
        <position position="903"/>
    </location>
    <ligand>
        <name>heme</name>
        <dbReference type="ChEBI" id="CHEBI:30413"/>
    </ligand>
    <ligandPart>
        <name>Fe</name>
        <dbReference type="ChEBI" id="CHEBI:18248"/>
    </ligandPart>
</feature>
<dbReference type="SUPFAM" id="SSF48264">
    <property type="entry name" value="Cytochrome P450"/>
    <property type="match status" value="2"/>
</dbReference>
<comment type="cofactor">
    <cofactor evidence="11">
        <name>heme</name>
        <dbReference type="ChEBI" id="CHEBI:30413"/>
    </cofactor>
</comment>
<dbReference type="EMBL" id="JACGCM010000983">
    <property type="protein sequence ID" value="KAF6163374.1"/>
    <property type="molecule type" value="Genomic_DNA"/>
</dbReference>
<comment type="subcellular location">
    <subcellularLocation>
        <location evidence="1">Membrane</location>
    </subcellularLocation>
</comment>
<keyword evidence="14" id="KW-1185">Reference proteome</keyword>
<evidence type="ECO:0000256" key="3">
    <source>
        <dbReference type="ARBA" id="ARBA00022617"/>
    </source>
</evidence>
<evidence type="ECO:0000256" key="11">
    <source>
        <dbReference type="PIRSR" id="PIRSR602401-1"/>
    </source>
</evidence>
<keyword evidence="4 12" id="KW-0812">Transmembrane</keyword>
<evidence type="ECO:0000256" key="9">
    <source>
        <dbReference type="ARBA" id="ARBA00023033"/>
    </source>
</evidence>
<evidence type="ECO:0000256" key="12">
    <source>
        <dbReference type="SAM" id="Phobius"/>
    </source>
</evidence>
<dbReference type="GO" id="GO:0044550">
    <property type="term" value="P:secondary metabolite biosynthetic process"/>
    <property type="evidence" value="ECO:0007669"/>
    <property type="project" value="UniProtKB-ARBA"/>
</dbReference>
<evidence type="ECO:0008006" key="15">
    <source>
        <dbReference type="Google" id="ProtNLM"/>
    </source>
</evidence>
<dbReference type="InterPro" id="IPR017972">
    <property type="entry name" value="Cyt_P450_CS"/>
</dbReference>
<dbReference type="PRINTS" id="PR00463">
    <property type="entry name" value="EP450I"/>
</dbReference>
<dbReference type="Gene3D" id="1.20.120.990">
    <property type="entry name" value="Glycosyltransferase family 88, C-terminal domain"/>
    <property type="match status" value="1"/>
</dbReference>
<keyword evidence="10 12" id="KW-0472">Membrane</keyword>
<keyword evidence="9" id="KW-0503">Monooxygenase</keyword>
<dbReference type="CDD" id="cd20642">
    <property type="entry name" value="CYP72"/>
    <property type="match status" value="1"/>
</dbReference>
<comment type="caution">
    <text evidence="13">The sequence shown here is derived from an EMBL/GenBank/DDBJ whole genome shotgun (WGS) entry which is preliminary data.</text>
</comment>
<feature type="transmembrane region" description="Helical" evidence="12">
    <location>
        <begin position="6"/>
        <end position="30"/>
    </location>
</feature>
<dbReference type="Proteomes" id="UP000541444">
    <property type="component" value="Unassembled WGS sequence"/>
</dbReference>
<dbReference type="FunFam" id="1.10.630.10:FF:000029">
    <property type="entry name" value="Cytochrome P450 734A1"/>
    <property type="match status" value="1"/>
</dbReference>
<dbReference type="InterPro" id="IPR050665">
    <property type="entry name" value="Cytochrome_P450_Monooxygen"/>
</dbReference>
<evidence type="ECO:0000256" key="8">
    <source>
        <dbReference type="ARBA" id="ARBA00023004"/>
    </source>
</evidence>
<evidence type="ECO:0000256" key="4">
    <source>
        <dbReference type="ARBA" id="ARBA00022692"/>
    </source>
</evidence>
<evidence type="ECO:0000256" key="2">
    <source>
        <dbReference type="ARBA" id="ARBA00010617"/>
    </source>
</evidence>
<dbReference type="PANTHER" id="PTHR24282">
    <property type="entry name" value="CYTOCHROME P450 FAMILY MEMBER"/>
    <property type="match status" value="1"/>
</dbReference>
<dbReference type="GO" id="GO:0020037">
    <property type="term" value="F:heme binding"/>
    <property type="evidence" value="ECO:0007669"/>
    <property type="project" value="InterPro"/>
</dbReference>
<keyword evidence="6 12" id="KW-1133">Transmembrane helix</keyword>
<dbReference type="PANTHER" id="PTHR24282:SF255">
    <property type="entry name" value="CYTOCHROME P450 72A11-RELATED"/>
    <property type="match status" value="1"/>
</dbReference>
<feature type="transmembrane region" description="Helical" evidence="12">
    <location>
        <begin position="442"/>
        <end position="465"/>
    </location>
</feature>
<dbReference type="InterPro" id="IPR001128">
    <property type="entry name" value="Cyt_P450"/>
</dbReference>
<keyword evidence="3 11" id="KW-0349">Heme</keyword>
<evidence type="ECO:0000256" key="10">
    <source>
        <dbReference type="ARBA" id="ARBA00023136"/>
    </source>
</evidence>
<gene>
    <name evidence="13" type="ORF">GIB67_019432</name>
</gene>
<feature type="transmembrane region" description="Helical" evidence="12">
    <location>
        <begin position="812"/>
        <end position="832"/>
    </location>
</feature>
<dbReference type="GO" id="GO:0005506">
    <property type="term" value="F:iron ion binding"/>
    <property type="evidence" value="ECO:0007669"/>
    <property type="project" value="InterPro"/>
</dbReference>
<keyword evidence="8 11" id="KW-0408">Iron</keyword>
<evidence type="ECO:0000313" key="14">
    <source>
        <dbReference type="Proteomes" id="UP000541444"/>
    </source>
</evidence>
<dbReference type="InterPro" id="IPR036396">
    <property type="entry name" value="Cyt_P450_sf"/>
</dbReference>
<dbReference type="AlphaFoldDB" id="A0A7J7N8L5"/>
<feature type="transmembrane region" description="Helical" evidence="12">
    <location>
        <begin position="759"/>
        <end position="781"/>
    </location>
</feature>
<dbReference type="OrthoDB" id="1470350at2759"/>
<proteinExistence type="inferred from homology"/>
<keyword evidence="7" id="KW-0560">Oxidoreductase</keyword>
<keyword evidence="5 11" id="KW-0479">Metal-binding</keyword>
<dbReference type="Gene3D" id="1.10.630.10">
    <property type="entry name" value="Cytochrome P450"/>
    <property type="match status" value="2"/>
</dbReference>
<dbReference type="InterPro" id="IPR002401">
    <property type="entry name" value="Cyt_P450_E_grp-I"/>
</dbReference>
<sequence>MGETLVVSLIICAVSVILWAVKVLYIIWWTPKKLERALRKQGIEGPPYKLFFGNMKENFGMAKEAWSKPMNLSHNIAPRILPFALQTVEKYGKLSVIWYGAIPRVTIMEPDLIRDVLSNKFGHFPKPKSNPLRMLPAFYTSCSELVSKWDTLITAEEGSCELDVWPELQNLTGDVISRTAFGSSFEEGRRIFQLQTEQAELAIQAIQSVYIPGSRFLPTKRNTRMKEIDKEVRVLLTDIIHKREQATKVGESTNGDLLGLMMESNFKEIKENNGSKKLGMSLHEIIEECKLFYFAGQETTSTLLVWTMVALSMHPEWQVLAREEVLQIFEHRAPEFDELTHLKIVSVGVALPILFIHHDREIWGEDVDQFNPERFRKGVSNATKNQVSFFPFGWGPRICIGQNFAMVEAKMALTMILQHFSFELSPTYAHAPWTVITIQPQYGAQIILLSVILWAVKVLYIIWWTPKKLERALRKQGIEGPPYKLFFGNMKENFGMAKEAWSKPMNLSHNIAPRILPFALQTVEKYGKLSVIWYGAVPRVTIMEPDLIRDVLSNKFGHFPKVKHIPLVRLIATGLANYEGEQWAKHRRILNPAFHQEKLKRMLPAFYTSCTKLVSKWDTLITAKEGSCELDIWPELQNFTGDAISRTAFGSSFEEGRRIFQLQTEQAELAIQAIQSVYIPGYRFLPTKRNIKMKETVKEIRALVTDIVYKREHAIKAGEASNGDILGLIMESNFKEIKENNGSKKLGMSLHEIIEECKLFYFVGQETTSTLLVWTMVVLSMHPEWQVLAREEVLQIVGRRAPEFDELTHLKIVSIPLLTIFFLTLYPPIVSITRRTYKEMKLGKIILPAGVQVALPTLLIHHDREIWGEDVDEFNPERFRNGVSMATKNQVSFLPFGWGPRICLGQNFAMVEAKMALTMILQHFSFELSPTYSHAPFTVVTIQPQHGAQIILRKL</sequence>
<reference evidence="13 14" key="1">
    <citation type="journal article" date="2020" name="IScience">
        <title>Genome Sequencing of the Endangered Kingdonia uniflora (Circaeasteraceae, Ranunculales) Reveals Potential Mechanisms of Evolutionary Specialization.</title>
        <authorList>
            <person name="Sun Y."/>
            <person name="Deng T."/>
            <person name="Zhang A."/>
            <person name="Moore M.J."/>
            <person name="Landis J.B."/>
            <person name="Lin N."/>
            <person name="Zhang H."/>
            <person name="Zhang X."/>
            <person name="Huang J."/>
            <person name="Zhang X."/>
            <person name="Sun H."/>
            <person name="Wang H."/>
        </authorList>
    </citation>
    <scope>NUCLEOTIDE SEQUENCE [LARGE SCALE GENOMIC DNA]</scope>
    <source>
        <strain evidence="13">TB1705</strain>
        <tissue evidence="13">Leaf</tissue>
    </source>
</reference>
<dbReference type="GO" id="GO:0016020">
    <property type="term" value="C:membrane"/>
    <property type="evidence" value="ECO:0007669"/>
    <property type="project" value="UniProtKB-SubCell"/>
</dbReference>
<evidence type="ECO:0000313" key="13">
    <source>
        <dbReference type="EMBL" id="KAF6163374.1"/>
    </source>
</evidence>
<protein>
    <recommendedName>
        <fullName evidence="15">Cytochrome P450</fullName>
    </recommendedName>
</protein>
<accession>A0A7J7N8L5</accession>
<comment type="similarity">
    <text evidence="2">Belongs to the cytochrome P450 family.</text>
</comment>
<evidence type="ECO:0000256" key="1">
    <source>
        <dbReference type="ARBA" id="ARBA00004370"/>
    </source>
</evidence>
<evidence type="ECO:0000256" key="6">
    <source>
        <dbReference type="ARBA" id="ARBA00022989"/>
    </source>
</evidence>